<feature type="compositionally biased region" description="Polar residues" evidence="1">
    <location>
        <begin position="57"/>
        <end position="70"/>
    </location>
</feature>
<protein>
    <submittedName>
        <fullName evidence="2">Uncharacterized protein</fullName>
    </submittedName>
</protein>
<evidence type="ECO:0000313" key="2">
    <source>
        <dbReference type="EMBL" id="ROJ25450.1"/>
    </source>
</evidence>
<organism evidence="2 3">
    <name type="scientific">Anabarilius grahami</name>
    <name type="common">Kanglang fish</name>
    <name type="synonym">Barilius grahami</name>
    <dbReference type="NCBI Taxonomy" id="495550"/>
    <lineage>
        <taxon>Eukaryota</taxon>
        <taxon>Metazoa</taxon>
        <taxon>Chordata</taxon>
        <taxon>Craniata</taxon>
        <taxon>Vertebrata</taxon>
        <taxon>Euteleostomi</taxon>
        <taxon>Actinopterygii</taxon>
        <taxon>Neopterygii</taxon>
        <taxon>Teleostei</taxon>
        <taxon>Ostariophysi</taxon>
        <taxon>Cypriniformes</taxon>
        <taxon>Xenocyprididae</taxon>
        <taxon>Xenocypridinae</taxon>
        <taxon>Xenocypridinae incertae sedis</taxon>
        <taxon>Anabarilius</taxon>
    </lineage>
</organism>
<gene>
    <name evidence="2" type="ORF">DPX16_3615</name>
</gene>
<comment type="caution">
    <text evidence="2">The sequence shown here is derived from an EMBL/GenBank/DDBJ whole genome shotgun (WGS) entry which is preliminary data.</text>
</comment>
<dbReference type="Proteomes" id="UP000281406">
    <property type="component" value="Unassembled WGS sequence"/>
</dbReference>
<dbReference type="AlphaFoldDB" id="A0A3N0XR25"/>
<name>A0A3N0XR25_ANAGA</name>
<proteinExistence type="predicted"/>
<reference evidence="2 3" key="1">
    <citation type="submission" date="2018-10" db="EMBL/GenBank/DDBJ databases">
        <title>Genome assembly for a Yunnan-Guizhou Plateau 3E fish, Anabarilius grahami (Regan), and its evolutionary and genetic applications.</title>
        <authorList>
            <person name="Jiang W."/>
        </authorList>
    </citation>
    <scope>NUCLEOTIDE SEQUENCE [LARGE SCALE GENOMIC DNA]</scope>
    <source>
        <strain evidence="2">AG-KIZ</strain>
        <tissue evidence="2">Muscle</tissue>
    </source>
</reference>
<sequence>MIRWPDGLTSSDADSTFRIGRKKADEDQLQSTVRKTLRKLSWPTKKNCPTADRRHGASSNTAGQNLTSKRVQPRDILLKRDSSGFCGVLSLVTVSVELYAFVC</sequence>
<accession>A0A3N0XR25</accession>
<evidence type="ECO:0000256" key="1">
    <source>
        <dbReference type="SAM" id="MobiDB-lite"/>
    </source>
</evidence>
<dbReference type="EMBL" id="RJVU01063374">
    <property type="protein sequence ID" value="ROJ25450.1"/>
    <property type="molecule type" value="Genomic_DNA"/>
</dbReference>
<keyword evidence="3" id="KW-1185">Reference proteome</keyword>
<evidence type="ECO:0000313" key="3">
    <source>
        <dbReference type="Proteomes" id="UP000281406"/>
    </source>
</evidence>
<feature type="region of interest" description="Disordered" evidence="1">
    <location>
        <begin position="40"/>
        <end position="70"/>
    </location>
</feature>